<dbReference type="Proteomes" id="UP001157733">
    <property type="component" value="Chromosome"/>
</dbReference>
<accession>A0ABN8W5X5</accession>
<evidence type="ECO:0000313" key="1">
    <source>
        <dbReference type="EMBL" id="CAI2719488.1"/>
    </source>
</evidence>
<name>A0ABN8W5X5_9BACT</name>
<protein>
    <submittedName>
        <fullName evidence="1">Uncharacterized protein</fullName>
    </submittedName>
</protein>
<dbReference type="EMBL" id="OX336137">
    <property type="protein sequence ID" value="CAI2719488.1"/>
    <property type="molecule type" value="Genomic_DNA"/>
</dbReference>
<reference evidence="1 2" key="1">
    <citation type="submission" date="2022-09" db="EMBL/GenBank/DDBJ databases">
        <authorList>
            <person name="Kop L."/>
        </authorList>
    </citation>
    <scope>NUCLEOTIDE SEQUENCE [LARGE SCALE GENOMIC DNA]</scope>
    <source>
        <strain evidence="1 2">347</strain>
    </source>
</reference>
<keyword evidence="2" id="KW-1185">Reference proteome</keyword>
<gene>
    <name evidence="1" type="ORF">NSPWAT_2632</name>
</gene>
<proteinExistence type="predicted"/>
<evidence type="ECO:0000313" key="2">
    <source>
        <dbReference type="Proteomes" id="UP001157733"/>
    </source>
</evidence>
<organism evidence="1 2">
    <name type="scientific">Nitrospina watsonii</name>
    <dbReference type="NCBI Taxonomy" id="1323948"/>
    <lineage>
        <taxon>Bacteria</taxon>
        <taxon>Pseudomonadati</taxon>
        <taxon>Nitrospinota/Tectimicrobiota group</taxon>
        <taxon>Nitrospinota</taxon>
        <taxon>Nitrospinia</taxon>
        <taxon>Nitrospinales</taxon>
        <taxon>Nitrospinaceae</taxon>
        <taxon>Nitrospina</taxon>
    </lineage>
</organism>
<sequence length="56" mass="6502">MQGVRRIYIKVLDFPELGMEKNCRKYIGFEAKLSCPDDRAGRINPIRLVVCRVFVS</sequence>